<dbReference type="GO" id="GO:0016787">
    <property type="term" value="F:hydrolase activity"/>
    <property type="evidence" value="ECO:0007669"/>
    <property type="project" value="UniProtKB-KW"/>
</dbReference>
<dbReference type="InterPro" id="IPR036866">
    <property type="entry name" value="RibonucZ/Hydroxyglut_hydro"/>
</dbReference>
<dbReference type="Proteomes" id="UP000703269">
    <property type="component" value="Unassembled WGS sequence"/>
</dbReference>
<evidence type="ECO:0000313" key="7">
    <source>
        <dbReference type="EMBL" id="GJE92861.1"/>
    </source>
</evidence>
<dbReference type="GO" id="GO:0046872">
    <property type="term" value="F:metal ion binding"/>
    <property type="evidence" value="ECO:0007669"/>
    <property type="project" value="UniProtKB-KW"/>
</dbReference>
<gene>
    <name evidence="7" type="ORF">PsYK624_090190</name>
</gene>
<evidence type="ECO:0000313" key="8">
    <source>
        <dbReference type="Proteomes" id="UP000703269"/>
    </source>
</evidence>
<accession>A0A9P3LET6</accession>
<dbReference type="InterPro" id="IPR051013">
    <property type="entry name" value="MBL_superfamily_lactonases"/>
</dbReference>
<dbReference type="SUPFAM" id="SSF56281">
    <property type="entry name" value="Metallo-hydrolase/oxidoreductase"/>
    <property type="match status" value="1"/>
</dbReference>
<protein>
    <submittedName>
        <fullName evidence="7">Metallo-hydrolase/oxidoreductase</fullName>
    </submittedName>
</protein>
<organism evidence="7 8">
    <name type="scientific">Phanerochaete sordida</name>
    <dbReference type="NCBI Taxonomy" id="48140"/>
    <lineage>
        <taxon>Eukaryota</taxon>
        <taxon>Fungi</taxon>
        <taxon>Dikarya</taxon>
        <taxon>Basidiomycota</taxon>
        <taxon>Agaricomycotina</taxon>
        <taxon>Agaricomycetes</taxon>
        <taxon>Polyporales</taxon>
        <taxon>Phanerochaetaceae</taxon>
        <taxon>Phanerochaete</taxon>
    </lineage>
</organism>
<dbReference type="Gene3D" id="3.60.15.10">
    <property type="entry name" value="Ribonuclease Z/Hydroxyacylglutathione hydrolase-like"/>
    <property type="match status" value="1"/>
</dbReference>
<evidence type="ECO:0000256" key="2">
    <source>
        <dbReference type="ARBA" id="ARBA00007749"/>
    </source>
</evidence>
<keyword evidence="5" id="KW-0862">Zinc</keyword>
<name>A0A9P3LET6_9APHY</name>
<reference evidence="7 8" key="1">
    <citation type="submission" date="2021-08" db="EMBL/GenBank/DDBJ databases">
        <title>Draft Genome Sequence of Phanerochaete sordida strain YK-624.</title>
        <authorList>
            <person name="Mori T."/>
            <person name="Dohra H."/>
            <person name="Suzuki T."/>
            <person name="Kawagishi H."/>
            <person name="Hirai H."/>
        </authorList>
    </citation>
    <scope>NUCLEOTIDE SEQUENCE [LARGE SCALE GENOMIC DNA]</scope>
    <source>
        <strain evidence="7 8">YK-624</strain>
    </source>
</reference>
<proteinExistence type="inferred from homology"/>
<evidence type="ECO:0000256" key="3">
    <source>
        <dbReference type="ARBA" id="ARBA00022723"/>
    </source>
</evidence>
<dbReference type="OrthoDB" id="10250730at2759"/>
<evidence type="ECO:0000256" key="4">
    <source>
        <dbReference type="ARBA" id="ARBA00022801"/>
    </source>
</evidence>
<comment type="caution">
    <text evidence="7">The sequence shown here is derived from an EMBL/GenBank/DDBJ whole genome shotgun (WGS) entry which is preliminary data.</text>
</comment>
<evidence type="ECO:0000256" key="5">
    <source>
        <dbReference type="ARBA" id="ARBA00022833"/>
    </source>
</evidence>
<feature type="domain" description="Metallo-beta-lactamase" evidence="6">
    <location>
        <begin position="44"/>
        <end position="274"/>
    </location>
</feature>
<dbReference type="PANTHER" id="PTHR42978">
    <property type="entry name" value="QUORUM-QUENCHING LACTONASE YTNP-RELATED-RELATED"/>
    <property type="match status" value="1"/>
</dbReference>
<keyword evidence="4" id="KW-0378">Hydrolase</keyword>
<keyword evidence="3" id="KW-0479">Metal-binding</keyword>
<dbReference type="InterPro" id="IPR001279">
    <property type="entry name" value="Metallo-B-lactamas"/>
</dbReference>
<keyword evidence="8" id="KW-1185">Reference proteome</keyword>
<sequence length="297" mass="32296">MTLLPPPAKDQAYVDVSALRAGMIEIPLEWVIDTAQPGERLNLPALSFLLRHSKTGDTFVFDLGIRKDWQNIGPGAAERMKQMQFRIDVPQDVVESLAAGGLSAHDIKHVCLSHLHLDHIGDPALFRTSTFVVGAGSREVLAHGYPQNPRAVVPADLLPLDRTRFLDLAAAPPLGPFAHALDFYGDGAVYVVDAGAGHVAGHVNLLARTSPDGAWVFLAADSAHDRRLLLGEAKIPRHSLFGCAHVDPEEAAAHIARIRALMEGEPRVQVIIAHDRPWLDENDDKNVWFPGGKLPPL</sequence>
<dbReference type="AlphaFoldDB" id="A0A9P3LET6"/>
<dbReference type="PANTHER" id="PTHR42978:SF2">
    <property type="entry name" value="102 KBASES UNSTABLE REGION: FROM 1 TO 119443"/>
    <property type="match status" value="1"/>
</dbReference>
<evidence type="ECO:0000259" key="6">
    <source>
        <dbReference type="SMART" id="SM00849"/>
    </source>
</evidence>
<dbReference type="EMBL" id="BPQB01000029">
    <property type="protein sequence ID" value="GJE92861.1"/>
    <property type="molecule type" value="Genomic_DNA"/>
</dbReference>
<dbReference type="SMART" id="SM00849">
    <property type="entry name" value="Lactamase_B"/>
    <property type="match status" value="1"/>
</dbReference>
<comment type="cofactor">
    <cofactor evidence="1">
        <name>Zn(2+)</name>
        <dbReference type="ChEBI" id="CHEBI:29105"/>
    </cofactor>
</comment>
<dbReference type="CDD" id="cd07730">
    <property type="entry name" value="metallo-hydrolase-like_MBL-fold"/>
    <property type="match status" value="1"/>
</dbReference>
<dbReference type="Pfam" id="PF00753">
    <property type="entry name" value="Lactamase_B"/>
    <property type="match status" value="1"/>
</dbReference>
<comment type="similarity">
    <text evidence="2">Belongs to the metallo-beta-lactamase superfamily.</text>
</comment>
<evidence type="ECO:0000256" key="1">
    <source>
        <dbReference type="ARBA" id="ARBA00001947"/>
    </source>
</evidence>